<name>A0A371AYF3_9FIRM</name>
<organism evidence="1 2">
    <name type="scientific">Anaerosacchariphilus polymeriproducens</name>
    <dbReference type="NCBI Taxonomy" id="1812858"/>
    <lineage>
        <taxon>Bacteria</taxon>
        <taxon>Bacillati</taxon>
        <taxon>Bacillota</taxon>
        <taxon>Clostridia</taxon>
        <taxon>Lachnospirales</taxon>
        <taxon>Lachnospiraceae</taxon>
        <taxon>Anaerosacchariphilus</taxon>
    </lineage>
</organism>
<proteinExistence type="predicted"/>
<dbReference type="EMBL" id="QRCT01000012">
    <property type="protein sequence ID" value="RDU24591.1"/>
    <property type="molecule type" value="Genomic_DNA"/>
</dbReference>
<evidence type="ECO:0000313" key="2">
    <source>
        <dbReference type="Proteomes" id="UP000255036"/>
    </source>
</evidence>
<evidence type="ECO:0000313" key="1">
    <source>
        <dbReference type="EMBL" id="RDU24591.1"/>
    </source>
</evidence>
<dbReference type="Proteomes" id="UP000255036">
    <property type="component" value="Unassembled WGS sequence"/>
</dbReference>
<protein>
    <submittedName>
        <fullName evidence="1">Uncharacterized protein</fullName>
    </submittedName>
</protein>
<accession>A0A371AYF3</accession>
<dbReference type="OrthoDB" id="2039496at2"/>
<dbReference type="AlphaFoldDB" id="A0A371AYF3"/>
<comment type="caution">
    <text evidence="1">The sequence shown here is derived from an EMBL/GenBank/DDBJ whole genome shotgun (WGS) entry which is preliminary data.</text>
</comment>
<reference evidence="1 2" key="1">
    <citation type="submission" date="2018-07" db="EMBL/GenBank/DDBJ databases">
        <title>Anaerosacharophilus polymeroproducens gen. nov. sp. nov., an anaerobic bacterium isolated from salt field.</title>
        <authorList>
            <person name="Kim W."/>
            <person name="Yang S.-H."/>
            <person name="Oh J."/>
            <person name="Lee J.-H."/>
            <person name="Kwon K.K."/>
        </authorList>
    </citation>
    <scope>NUCLEOTIDE SEQUENCE [LARGE SCALE GENOMIC DNA]</scope>
    <source>
        <strain evidence="1 2">MCWD5</strain>
    </source>
</reference>
<keyword evidence="2" id="KW-1185">Reference proteome</keyword>
<dbReference type="RefSeq" id="WP_115480824.1">
    <property type="nucleotide sequence ID" value="NZ_QRCT01000012.1"/>
</dbReference>
<gene>
    <name evidence="1" type="ORF">DWV06_03755</name>
</gene>
<sequence length="157" mass="18671">MTKDEVVVLLKEYLYYFVITLKVGLSSIKEYNSWLDNIFLNEVDNDFLIELEFSSNDINSTIHIIDSFIDPNISRLDFDFIGKLLFKAFEAKYHQDTCTLEDLAHQAYNIWNILPDNIANKEPFFTLCYIDDPLSYGDEKQTRELFHKLFNYYRVNH</sequence>